<accession>A0AAF3EK19</accession>
<organism evidence="1 2">
    <name type="scientific">Mesorhabditis belari</name>
    <dbReference type="NCBI Taxonomy" id="2138241"/>
    <lineage>
        <taxon>Eukaryota</taxon>
        <taxon>Metazoa</taxon>
        <taxon>Ecdysozoa</taxon>
        <taxon>Nematoda</taxon>
        <taxon>Chromadorea</taxon>
        <taxon>Rhabditida</taxon>
        <taxon>Rhabditina</taxon>
        <taxon>Rhabditomorpha</taxon>
        <taxon>Rhabditoidea</taxon>
        <taxon>Rhabditidae</taxon>
        <taxon>Mesorhabditinae</taxon>
        <taxon>Mesorhabditis</taxon>
    </lineage>
</organism>
<evidence type="ECO:0000313" key="2">
    <source>
        <dbReference type="WBParaSite" id="MBELARI_LOCUS14367"/>
    </source>
</evidence>
<dbReference type="WBParaSite" id="MBELARI_LOCUS14367">
    <property type="protein sequence ID" value="MBELARI_LOCUS14367"/>
    <property type="gene ID" value="MBELARI_LOCUS14367"/>
</dbReference>
<keyword evidence="1" id="KW-1185">Reference proteome</keyword>
<name>A0AAF3EK19_9BILA</name>
<sequence>MVKELLSQGTVERANQDVKKILCTQLREEKSSKWAPNEVRNVTDIENEVFEGEKFDDWSEAILASSTENPSYFPKSDEKLDSDRKSVLTQRVAEIEQHRKGAVESQQKQADKMLEESKNRFGPVAVGMTIGTKNGVLQQKLTRNQFEPANKNFLSADDVPSQHITFRSAIGAESLSGTQGHKHCNCTNGCTNGRWSYCYWKEYWGWKSFLVAMKCEL</sequence>
<proteinExistence type="predicted"/>
<evidence type="ECO:0000313" key="1">
    <source>
        <dbReference type="Proteomes" id="UP000887575"/>
    </source>
</evidence>
<dbReference type="AlphaFoldDB" id="A0AAF3EK19"/>
<reference evidence="2" key="1">
    <citation type="submission" date="2024-02" db="UniProtKB">
        <authorList>
            <consortium name="WormBaseParasite"/>
        </authorList>
    </citation>
    <scope>IDENTIFICATION</scope>
</reference>
<protein>
    <submittedName>
        <fullName evidence="2">Uncharacterized protein</fullName>
    </submittedName>
</protein>
<dbReference type="Proteomes" id="UP000887575">
    <property type="component" value="Unassembled WGS sequence"/>
</dbReference>